<dbReference type="SUPFAM" id="SSF159888">
    <property type="entry name" value="YdhG-like"/>
    <property type="match status" value="1"/>
</dbReference>
<comment type="caution">
    <text evidence="2">The sequence shown here is derived from an EMBL/GenBank/DDBJ whole genome shotgun (WGS) entry which is preliminary data.</text>
</comment>
<evidence type="ECO:0000259" key="1">
    <source>
        <dbReference type="Pfam" id="PF08818"/>
    </source>
</evidence>
<feature type="domain" description="YdhG-like" evidence="1">
    <location>
        <begin position="20"/>
        <end position="115"/>
    </location>
</feature>
<gene>
    <name evidence="2" type="ORF">GO816_01595</name>
</gene>
<dbReference type="Pfam" id="PF08818">
    <property type="entry name" value="DUF1801"/>
    <property type="match status" value="1"/>
</dbReference>
<dbReference type="RefSeq" id="WP_157539602.1">
    <property type="nucleotide sequence ID" value="NZ_WQLA01000001.1"/>
</dbReference>
<accession>A0A6I4I431</accession>
<keyword evidence="3" id="KW-1185">Reference proteome</keyword>
<name>A0A6I4I431_9SPHI</name>
<dbReference type="EMBL" id="WQLA01000001">
    <property type="protein sequence ID" value="MVN89810.1"/>
    <property type="molecule type" value="Genomic_DNA"/>
</dbReference>
<dbReference type="AlphaFoldDB" id="A0A6I4I431"/>
<evidence type="ECO:0000313" key="3">
    <source>
        <dbReference type="Proteomes" id="UP000434850"/>
    </source>
</evidence>
<dbReference type="Pfam" id="PF13376">
    <property type="entry name" value="OmdA"/>
    <property type="match status" value="1"/>
</dbReference>
<reference evidence="2 3" key="1">
    <citation type="submission" date="2019-12" db="EMBL/GenBank/DDBJ databases">
        <title>Mucilaginibacter sp. HME9299 genome sequencing and assembly.</title>
        <authorList>
            <person name="Kang H."/>
            <person name="Kim H."/>
            <person name="Joh K."/>
        </authorList>
    </citation>
    <scope>NUCLEOTIDE SEQUENCE [LARGE SCALE GENOMIC DNA]</scope>
    <source>
        <strain evidence="2 3">HME9299</strain>
    </source>
</reference>
<dbReference type="Gene3D" id="3.90.1150.200">
    <property type="match status" value="1"/>
</dbReference>
<protein>
    <recommendedName>
        <fullName evidence="1">YdhG-like domain-containing protein</fullName>
    </recommendedName>
</protein>
<proteinExistence type="predicted"/>
<sequence length="202" mass="23299">MSQTDIRIDDYITKSAEFAQPVLIHLRTLVHEACPQIQETIKWSMPFFEYKGTVCNMAAFKQHCTFGFWKGKLLPDPHGILNMKDENAMGQLGRITSLADLPPDEVLIQYIKEAIALNDNGVKVEKAKPATKADLVIPDYFIDFLNQHPKAAAQFNQYGYSHQKEYVQWITEAKTEATRLKRMQTSVEWLSEGKSRNWKYQK</sequence>
<organism evidence="2 3">
    <name type="scientific">Mucilaginibacter aquatilis</name>
    <dbReference type="NCBI Taxonomy" id="1517760"/>
    <lineage>
        <taxon>Bacteria</taxon>
        <taxon>Pseudomonadati</taxon>
        <taxon>Bacteroidota</taxon>
        <taxon>Sphingobacteriia</taxon>
        <taxon>Sphingobacteriales</taxon>
        <taxon>Sphingobacteriaceae</taxon>
        <taxon>Mucilaginibacter</taxon>
    </lineage>
</organism>
<dbReference type="Proteomes" id="UP000434850">
    <property type="component" value="Unassembled WGS sequence"/>
</dbReference>
<dbReference type="InterPro" id="IPR014922">
    <property type="entry name" value="YdhG-like"/>
</dbReference>
<evidence type="ECO:0000313" key="2">
    <source>
        <dbReference type="EMBL" id="MVN89810.1"/>
    </source>
</evidence>
<dbReference type="OrthoDB" id="9800461at2"/>